<protein>
    <submittedName>
        <fullName evidence="2">Glycylpeptide N-tetradecanoyltransferase</fullName>
    </submittedName>
</protein>
<reference evidence="2" key="1">
    <citation type="submission" date="2022-11" db="UniProtKB">
        <authorList>
            <consortium name="WormBaseParasite"/>
        </authorList>
    </citation>
    <scope>IDENTIFICATION</scope>
</reference>
<evidence type="ECO:0000313" key="1">
    <source>
        <dbReference type="Proteomes" id="UP000887576"/>
    </source>
</evidence>
<dbReference type="WBParaSite" id="JU765_v2.g11928.t1">
    <property type="protein sequence ID" value="JU765_v2.g11928.t1"/>
    <property type="gene ID" value="JU765_v2.g11928"/>
</dbReference>
<organism evidence="1 2">
    <name type="scientific">Panagrolaimus sp. JU765</name>
    <dbReference type="NCBI Taxonomy" id="591449"/>
    <lineage>
        <taxon>Eukaryota</taxon>
        <taxon>Metazoa</taxon>
        <taxon>Ecdysozoa</taxon>
        <taxon>Nematoda</taxon>
        <taxon>Chromadorea</taxon>
        <taxon>Rhabditida</taxon>
        <taxon>Tylenchina</taxon>
        <taxon>Panagrolaimomorpha</taxon>
        <taxon>Panagrolaimoidea</taxon>
        <taxon>Panagrolaimidae</taxon>
        <taxon>Panagrolaimus</taxon>
    </lineage>
</organism>
<proteinExistence type="predicted"/>
<accession>A0AC34Q1A1</accession>
<name>A0AC34Q1A1_9BILA</name>
<dbReference type="Proteomes" id="UP000887576">
    <property type="component" value="Unplaced"/>
</dbReference>
<sequence>MGSEQRNFKFWNTQPVPKLDEEVTENTFIDPAVPVDQIQQHPYALPAGFQWTDVDLNDNEQLEELFKLLSENYVEDDDNMFRFAYSPEFLRWALLPPGWKSEWHCGVRAGANHRLVAFIGAIPCNLKVYDKDVKAVEINFLCVLKKLRSHRMAPVLIKEITRRVHLQGIFQAAFTAGIIIPKPIARCRYYHRTLNPKKLIDTGFSALQPKMTLARTIKLYKLPEETSIRLVQMREIHVKSAYN</sequence>
<evidence type="ECO:0000313" key="2">
    <source>
        <dbReference type="WBParaSite" id="JU765_v2.g11928.t1"/>
    </source>
</evidence>